<dbReference type="RefSeq" id="WP_265618666.1">
    <property type="nucleotide sequence ID" value="NZ_JAPFRD010000013.1"/>
</dbReference>
<dbReference type="PROSITE" id="PS51257">
    <property type="entry name" value="PROKAR_LIPOPROTEIN"/>
    <property type="match status" value="1"/>
</dbReference>
<comment type="caution">
    <text evidence="2">The sequence shown here is derived from an EMBL/GenBank/DDBJ whole genome shotgun (WGS) entry which is preliminary data.</text>
</comment>
<gene>
    <name evidence="2" type="ORF">OPS25_14895</name>
</gene>
<evidence type="ECO:0000313" key="2">
    <source>
        <dbReference type="EMBL" id="MCW8109792.1"/>
    </source>
</evidence>
<keyword evidence="3" id="KW-1185">Reference proteome</keyword>
<organism evidence="2 3">
    <name type="scientific">Alteromonas aquimaris</name>
    <dbReference type="NCBI Taxonomy" id="2998417"/>
    <lineage>
        <taxon>Bacteria</taxon>
        <taxon>Pseudomonadati</taxon>
        <taxon>Pseudomonadota</taxon>
        <taxon>Gammaproteobacteria</taxon>
        <taxon>Alteromonadales</taxon>
        <taxon>Alteromonadaceae</taxon>
        <taxon>Alteromonas/Salinimonas group</taxon>
        <taxon>Alteromonas</taxon>
    </lineage>
</organism>
<protein>
    <recommendedName>
        <fullName evidence="4">Lipoprotein</fullName>
    </recommendedName>
</protein>
<sequence>MKMVNRIICGTALALAGSSCFAATSYSSDLGNAITDYLNRADDFAVTFTKKKLRFNGYKQREYELTMAQHLSPRMTIEATLHYEKGRQDYGVLNQKVSSKGYQLASWYQMGSYAWGISNRVVSAHEINIPLAETIDLPTSQAVSLNMRTEGFRDTHHLLFSAVREKWSAENPALGLSWNKAYDNQLRMNYSIVF</sequence>
<dbReference type="EMBL" id="JAPFRD010000013">
    <property type="protein sequence ID" value="MCW8109792.1"/>
    <property type="molecule type" value="Genomic_DNA"/>
</dbReference>
<feature type="chain" id="PRO_5045527463" description="Lipoprotein" evidence="1">
    <location>
        <begin position="23"/>
        <end position="194"/>
    </location>
</feature>
<dbReference type="Proteomes" id="UP001142810">
    <property type="component" value="Unassembled WGS sequence"/>
</dbReference>
<proteinExistence type="predicted"/>
<keyword evidence="1" id="KW-0732">Signal</keyword>
<evidence type="ECO:0008006" key="4">
    <source>
        <dbReference type="Google" id="ProtNLM"/>
    </source>
</evidence>
<evidence type="ECO:0000256" key="1">
    <source>
        <dbReference type="SAM" id="SignalP"/>
    </source>
</evidence>
<evidence type="ECO:0000313" key="3">
    <source>
        <dbReference type="Proteomes" id="UP001142810"/>
    </source>
</evidence>
<reference evidence="2" key="1">
    <citation type="submission" date="2022-11" db="EMBL/GenBank/DDBJ databases">
        <title>Alteromonas sp. nov., isolated from sea water of the Qingdao.</title>
        <authorList>
            <person name="Wang Q."/>
        </authorList>
    </citation>
    <scope>NUCLEOTIDE SEQUENCE</scope>
    <source>
        <strain evidence="2">ASW11-7</strain>
    </source>
</reference>
<name>A0ABT3PAJ2_9ALTE</name>
<feature type="signal peptide" evidence="1">
    <location>
        <begin position="1"/>
        <end position="22"/>
    </location>
</feature>
<accession>A0ABT3PAJ2</accession>